<organism evidence="7 8">
    <name type="scientific">Methylocella tundrae</name>
    <dbReference type="NCBI Taxonomy" id="227605"/>
    <lineage>
        <taxon>Bacteria</taxon>
        <taxon>Pseudomonadati</taxon>
        <taxon>Pseudomonadota</taxon>
        <taxon>Alphaproteobacteria</taxon>
        <taxon>Hyphomicrobiales</taxon>
        <taxon>Beijerinckiaceae</taxon>
        <taxon>Methylocella</taxon>
    </lineage>
</organism>
<gene>
    <name evidence="4 7" type="primary">greB</name>
    <name evidence="7" type="ORF">MTUNDRAET4_0219</name>
</gene>
<dbReference type="InterPro" id="IPR028624">
    <property type="entry name" value="Tscrpt_elong_fac_GreA/B"/>
</dbReference>
<dbReference type="InterPro" id="IPR006358">
    <property type="entry name" value="Tscrpt_elong_fac_GreB"/>
</dbReference>
<evidence type="ECO:0000313" key="7">
    <source>
        <dbReference type="EMBL" id="VFU07112.1"/>
    </source>
</evidence>
<sequence>MLAAAHLAAMSKAFTKEIDGDDDLEDEIAPLPAGLKNYITPQGLARMQAEFAELQQVERPKVVETVSWAAGNGDRSENGDYIYGKRRLREIDRRLRFLRKRMEIAEVVDPARQTNHSRVFFGATVDYLTSQNETKRVRIVGVDEARSEFGEVSWISPIAKALLKAEAGDIVEVRTPKGIERIEILKIAY</sequence>
<keyword evidence="1 4" id="KW-0805">Transcription regulation</keyword>
<dbReference type="InterPro" id="IPR036805">
    <property type="entry name" value="Tscrpt_elong_fac_GreA/B_N_sf"/>
</dbReference>
<dbReference type="InterPro" id="IPR022691">
    <property type="entry name" value="Tscrpt_elong_fac_GreA/B_N"/>
</dbReference>
<dbReference type="RefSeq" id="WP_244605647.1">
    <property type="nucleotide sequence ID" value="NZ_CP139089.1"/>
</dbReference>
<dbReference type="PANTHER" id="PTHR30437:SF6">
    <property type="entry name" value="TRANSCRIPTION ELONGATION FACTOR GREB"/>
    <property type="match status" value="1"/>
</dbReference>
<keyword evidence="3 4" id="KW-0804">Transcription</keyword>
<dbReference type="GO" id="GO:0006354">
    <property type="term" value="P:DNA-templated transcription elongation"/>
    <property type="evidence" value="ECO:0007669"/>
    <property type="project" value="TreeGrafter"/>
</dbReference>
<dbReference type="FunFam" id="3.10.50.30:FF:000001">
    <property type="entry name" value="Transcription elongation factor GreA"/>
    <property type="match status" value="1"/>
</dbReference>
<dbReference type="PROSITE" id="PS00830">
    <property type="entry name" value="GREAB_2"/>
    <property type="match status" value="1"/>
</dbReference>
<dbReference type="SUPFAM" id="SSF46557">
    <property type="entry name" value="GreA transcript cleavage protein, N-terminal domain"/>
    <property type="match status" value="1"/>
</dbReference>
<reference evidence="7 8" key="1">
    <citation type="submission" date="2019-03" db="EMBL/GenBank/DDBJ databases">
        <authorList>
            <person name="Kox A.R. M."/>
        </authorList>
    </citation>
    <scope>NUCLEOTIDE SEQUENCE [LARGE SCALE GENOMIC DNA]</scope>
    <source>
        <strain evidence="7">MTUNDRAET4 annotated genome</strain>
    </source>
</reference>
<evidence type="ECO:0000259" key="5">
    <source>
        <dbReference type="Pfam" id="PF01272"/>
    </source>
</evidence>
<dbReference type="PANTHER" id="PTHR30437">
    <property type="entry name" value="TRANSCRIPTION ELONGATION FACTOR GREA"/>
    <property type="match status" value="1"/>
</dbReference>
<dbReference type="InterPro" id="IPR018151">
    <property type="entry name" value="TF_GreA/GreB_CS"/>
</dbReference>
<proteinExistence type="inferred from homology"/>
<dbReference type="InterPro" id="IPR001437">
    <property type="entry name" value="Tscrpt_elong_fac_GreA/B_C"/>
</dbReference>
<keyword evidence="2 4" id="KW-0238">DNA-binding</keyword>
<evidence type="ECO:0000256" key="1">
    <source>
        <dbReference type="ARBA" id="ARBA00023015"/>
    </source>
</evidence>
<name>A0A4U8YUY3_METTU</name>
<dbReference type="InterPro" id="IPR036953">
    <property type="entry name" value="GreA/GreB_C_sf"/>
</dbReference>
<dbReference type="Gene3D" id="3.10.50.30">
    <property type="entry name" value="Transcription elongation factor, GreA/GreB, C-terminal domain"/>
    <property type="match status" value="1"/>
</dbReference>
<dbReference type="PIRSF" id="PIRSF006092">
    <property type="entry name" value="GreA_GreB"/>
    <property type="match status" value="1"/>
</dbReference>
<dbReference type="SUPFAM" id="SSF54534">
    <property type="entry name" value="FKBP-like"/>
    <property type="match status" value="1"/>
</dbReference>
<dbReference type="GO" id="GO:0003677">
    <property type="term" value="F:DNA binding"/>
    <property type="evidence" value="ECO:0007669"/>
    <property type="project" value="UniProtKB-UniRule"/>
</dbReference>
<dbReference type="HAMAP" id="MF_00930">
    <property type="entry name" value="GreB"/>
    <property type="match status" value="1"/>
</dbReference>
<dbReference type="GO" id="GO:0070063">
    <property type="term" value="F:RNA polymerase binding"/>
    <property type="evidence" value="ECO:0007669"/>
    <property type="project" value="InterPro"/>
</dbReference>
<evidence type="ECO:0000256" key="3">
    <source>
        <dbReference type="ARBA" id="ARBA00023163"/>
    </source>
</evidence>
<dbReference type="Pfam" id="PF03449">
    <property type="entry name" value="GreA_GreB_N"/>
    <property type="match status" value="1"/>
</dbReference>
<dbReference type="AlphaFoldDB" id="A0A4U8YUY3"/>
<protein>
    <recommendedName>
        <fullName evidence="4">Transcription elongation factor GreB</fullName>
    </recommendedName>
    <alternativeName>
        <fullName evidence="4">Transcript cleavage factor GreB</fullName>
    </alternativeName>
</protein>
<dbReference type="GO" id="GO:0003746">
    <property type="term" value="F:translation elongation factor activity"/>
    <property type="evidence" value="ECO:0007669"/>
    <property type="project" value="UniProtKB-KW"/>
</dbReference>
<feature type="domain" description="Transcription elongation factor GreA/GreB C-terminal" evidence="5">
    <location>
        <begin position="116"/>
        <end position="189"/>
    </location>
</feature>
<evidence type="ECO:0000259" key="6">
    <source>
        <dbReference type="Pfam" id="PF03449"/>
    </source>
</evidence>
<accession>A0A4U8YUY3</accession>
<keyword evidence="7" id="KW-0251">Elongation factor</keyword>
<dbReference type="NCBIfam" id="TIGR01461">
    <property type="entry name" value="greB"/>
    <property type="match status" value="1"/>
</dbReference>
<dbReference type="HAMAP" id="MF_00105">
    <property type="entry name" value="GreA_GreB"/>
    <property type="match status" value="1"/>
</dbReference>
<keyword evidence="7" id="KW-0648">Protein biosynthesis</keyword>
<feature type="domain" description="Transcription elongation factor GreA/GreB N-terminal" evidence="6">
    <location>
        <begin position="37"/>
        <end position="107"/>
    </location>
</feature>
<evidence type="ECO:0000256" key="2">
    <source>
        <dbReference type="ARBA" id="ARBA00023125"/>
    </source>
</evidence>
<dbReference type="NCBIfam" id="NF002506">
    <property type="entry name" value="PRK01885.1"/>
    <property type="match status" value="1"/>
</dbReference>
<evidence type="ECO:0000256" key="4">
    <source>
        <dbReference type="HAMAP-Rule" id="MF_00930"/>
    </source>
</evidence>
<dbReference type="Pfam" id="PF01272">
    <property type="entry name" value="GreA_GreB"/>
    <property type="match status" value="1"/>
</dbReference>
<comment type="function">
    <text evidence="4">Necessary for efficient RNA polymerase transcription elongation past template-encoded arresting sites. The arresting sites in DNA have the property of trapping a certain fraction of elongating RNA polymerases that pass through, resulting in locked ternary complexes. Cleavage of the nascent transcript by cleavage factors such as GreA or GreB allows the resumption of elongation from the new 3'terminus. GreB releases sequences of up to 9 nucleotides in length.</text>
</comment>
<evidence type="ECO:0000313" key="8">
    <source>
        <dbReference type="Proteomes" id="UP000294360"/>
    </source>
</evidence>
<dbReference type="Gene3D" id="1.10.287.180">
    <property type="entry name" value="Transcription elongation factor, GreA/GreB, N-terminal domain"/>
    <property type="match status" value="1"/>
</dbReference>
<comment type="similarity">
    <text evidence="4">Belongs to the GreA/GreB family. GreB subfamily.</text>
</comment>
<dbReference type="FunFam" id="1.10.287.180:FF:000001">
    <property type="entry name" value="Transcription elongation factor GreA"/>
    <property type="match status" value="1"/>
</dbReference>
<dbReference type="KEGG" id="mtun:MTUNDRAET4_0219"/>
<dbReference type="EMBL" id="LR536450">
    <property type="protein sequence ID" value="VFU07112.1"/>
    <property type="molecule type" value="Genomic_DNA"/>
</dbReference>
<dbReference type="InterPro" id="IPR023459">
    <property type="entry name" value="Tscrpt_elong_fac_GreA/B_fam"/>
</dbReference>
<dbReference type="Proteomes" id="UP000294360">
    <property type="component" value="Chromosome"/>
</dbReference>
<dbReference type="GO" id="GO:0032784">
    <property type="term" value="P:regulation of DNA-templated transcription elongation"/>
    <property type="evidence" value="ECO:0007669"/>
    <property type="project" value="UniProtKB-UniRule"/>
</dbReference>